<evidence type="ECO:0000256" key="4">
    <source>
        <dbReference type="ARBA" id="ARBA00022801"/>
    </source>
</evidence>
<accession>A0A5C3MTJ2</accession>
<dbReference type="PRINTS" id="PR00792">
    <property type="entry name" value="PEPSIN"/>
</dbReference>
<dbReference type="OrthoDB" id="15189at2759"/>
<keyword evidence="8" id="KW-0732">Signal</keyword>
<keyword evidence="6" id="KW-1015">Disulfide bond</keyword>
<dbReference type="InterPro" id="IPR033121">
    <property type="entry name" value="PEPTIDASE_A1"/>
</dbReference>
<dbReference type="InterPro" id="IPR034164">
    <property type="entry name" value="Pepsin-like_dom"/>
</dbReference>
<dbReference type="InterPro" id="IPR001461">
    <property type="entry name" value="Aspartic_peptidase_A1"/>
</dbReference>
<feature type="domain" description="Peptidase A1" evidence="9">
    <location>
        <begin position="112"/>
        <end position="419"/>
    </location>
</feature>
<evidence type="ECO:0000313" key="10">
    <source>
        <dbReference type="EMBL" id="TFK48135.1"/>
    </source>
</evidence>
<dbReference type="InterPro" id="IPR001969">
    <property type="entry name" value="Aspartic_peptidase_AS"/>
</dbReference>
<keyword evidence="3 7" id="KW-0064">Aspartyl protease</keyword>
<evidence type="ECO:0000256" key="3">
    <source>
        <dbReference type="ARBA" id="ARBA00022750"/>
    </source>
</evidence>
<name>A0A5C3MTJ2_9AGAM</name>
<dbReference type="GO" id="GO:0006508">
    <property type="term" value="P:proteolysis"/>
    <property type="evidence" value="ECO:0007669"/>
    <property type="project" value="UniProtKB-KW"/>
</dbReference>
<evidence type="ECO:0000256" key="5">
    <source>
        <dbReference type="PIRSR" id="PIRSR601461-1"/>
    </source>
</evidence>
<dbReference type="InterPro" id="IPR021109">
    <property type="entry name" value="Peptidase_aspartic_dom_sf"/>
</dbReference>
<organism evidence="10 11">
    <name type="scientific">Heliocybe sulcata</name>
    <dbReference type="NCBI Taxonomy" id="5364"/>
    <lineage>
        <taxon>Eukaryota</taxon>
        <taxon>Fungi</taxon>
        <taxon>Dikarya</taxon>
        <taxon>Basidiomycota</taxon>
        <taxon>Agaricomycotina</taxon>
        <taxon>Agaricomycetes</taxon>
        <taxon>Gloeophyllales</taxon>
        <taxon>Gloeophyllaceae</taxon>
        <taxon>Heliocybe</taxon>
    </lineage>
</organism>
<evidence type="ECO:0000259" key="9">
    <source>
        <dbReference type="PROSITE" id="PS51767"/>
    </source>
</evidence>
<evidence type="ECO:0000313" key="11">
    <source>
        <dbReference type="Proteomes" id="UP000305948"/>
    </source>
</evidence>
<dbReference type="PROSITE" id="PS51767">
    <property type="entry name" value="PEPTIDASE_A1"/>
    <property type="match status" value="1"/>
</dbReference>
<evidence type="ECO:0000256" key="8">
    <source>
        <dbReference type="SAM" id="SignalP"/>
    </source>
</evidence>
<dbReference type="PROSITE" id="PS00141">
    <property type="entry name" value="ASP_PROTEASE"/>
    <property type="match status" value="1"/>
</dbReference>
<comment type="similarity">
    <text evidence="1 7">Belongs to the peptidase A1 family.</text>
</comment>
<proteinExistence type="inferred from homology"/>
<sequence length="422" mass="45196">MYFSLAIVIAALPFLVSASPLRSVSSDASRQSTSSGTKISIYRRDDFFTGGDGLINKDAMQGQIEDSMAKMQRGFEAFQRNTGKRHPSDMGNLLHARKIGHDSLTDFSNVLWYGTIQVGTPPQNYTVDFDTGSSDLFLPGPTCNTNCAGHKAYNPSRSSTSKDAHRTFQLSYGDGSSVQGEQYSDSVIIQGLASKNQRLGAATQYSTGFSKSRFPPDGLLGLAFQEISEYNAPPVFASFVQQAQTTQAVFTFRLTSSQGSELELGSSSMAGNAVTYTPVTQQGYWQVNMQSVLANGKKALGQISAIIDSGTTYIIGDDANVRKLYASVPGAKDASMTVGQGYYTVPCNAVPTISLTFGGKSFAISPSILNLGRVSSGSNDCVAALVSSGIATDFWIVGDIFMRNVNTVFDYGNKRVGFSPLK</sequence>
<feature type="chain" id="PRO_5022679593" evidence="8">
    <location>
        <begin position="19"/>
        <end position="422"/>
    </location>
</feature>
<reference evidence="10 11" key="1">
    <citation type="journal article" date="2019" name="Nat. Ecol. Evol.">
        <title>Megaphylogeny resolves global patterns of mushroom evolution.</title>
        <authorList>
            <person name="Varga T."/>
            <person name="Krizsan K."/>
            <person name="Foldi C."/>
            <person name="Dima B."/>
            <person name="Sanchez-Garcia M."/>
            <person name="Sanchez-Ramirez S."/>
            <person name="Szollosi G.J."/>
            <person name="Szarkandi J.G."/>
            <person name="Papp V."/>
            <person name="Albert L."/>
            <person name="Andreopoulos W."/>
            <person name="Angelini C."/>
            <person name="Antonin V."/>
            <person name="Barry K.W."/>
            <person name="Bougher N.L."/>
            <person name="Buchanan P."/>
            <person name="Buyck B."/>
            <person name="Bense V."/>
            <person name="Catcheside P."/>
            <person name="Chovatia M."/>
            <person name="Cooper J."/>
            <person name="Damon W."/>
            <person name="Desjardin D."/>
            <person name="Finy P."/>
            <person name="Geml J."/>
            <person name="Haridas S."/>
            <person name="Hughes K."/>
            <person name="Justo A."/>
            <person name="Karasinski D."/>
            <person name="Kautmanova I."/>
            <person name="Kiss B."/>
            <person name="Kocsube S."/>
            <person name="Kotiranta H."/>
            <person name="LaButti K.M."/>
            <person name="Lechner B.E."/>
            <person name="Liimatainen K."/>
            <person name="Lipzen A."/>
            <person name="Lukacs Z."/>
            <person name="Mihaltcheva S."/>
            <person name="Morgado L.N."/>
            <person name="Niskanen T."/>
            <person name="Noordeloos M.E."/>
            <person name="Ohm R.A."/>
            <person name="Ortiz-Santana B."/>
            <person name="Ovrebo C."/>
            <person name="Racz N."/>
            <person name="Riley R."/>
            <person name="Savchenko A."/>
            <person name="Shiryaev A."/>
            <person name="Soop K."/>
            <person name="Spirin V."/>
            <person name="Szebenyi C."/>
            <person name="Tomsovsky M."/>
            <person name="Tulloss R.E."/>
            <person name="Uehling J."/>
            <person name="Grigoriev I.V."/>
            <person name="Vagvolgyi C."/>
            <person name="Papp T."/>
            <person name="Martin F.M."/>
            <person name="Miettinen O."/>
            <person name="Hibbett D.S."/>
            <person name="Nagy L.G."/>
        </authorList>
    </citation>
    <scope>NUCLEOTIDE SEQUENCE [LARGE SCALE GENOMIC DNA]</scope>
    <source>
        <strain evidence="10 11">OMC1185</strain>
    </source>
</reference>
<evidence type="ECO:0000256" key="2">
    <source>
        <dbReference type="ARBA" id="ARBA00022670"/>
    </source>
</evidence>
<dbReference type="Proteomes" id="UP000305948">
    <property type="component" value="Unassembled WGS sequence"/>
</dbReference>
<dbReference type="EMBL" id="ML213520">
    <property type="protein sequence ID" value="TFK48135.1"/>
    <property type="molecule type" value="Genomic_DNA"/>
</dbReference>
<feature type="signal peptide" evidence="8">
    <location>
        <begin position="1"/>
        <end position="18"/>
    </location>
</feature>
<dbReference type="PANTHER" id="PTHR47966:SF51">
    <property type="entry name" value="BETA-SITE APP-CLEAVING ENZYME, ISOFORM A-RELATED"/>
    <property type="match status" value="1"/>
</dbReference>
<evidence type="ECO:0000256" key="1">
    <source>
        <dbReference type="ARBA" id="ARBA00007447"/>
    </source>
</evidence>
<feature type="disulfide bond" evidence="6">
    <location>
        <begin position="143"/>
        <end position="147"/>
    </location>
</feature>
<dbReference type="Gene3D" id="2.40.70.10">
    <property type="entry name" value="Acid Proteases"/>
    <property type="match status" value="2"/>
</dbReference>
<dbReference type="STRING" id="5364.A0A5C3MTJ2"/>
<feature type="active site" evidence="5">
    <location>
        <position position="130"/>
    </location>
</feature>
<protein>
    <submittedName>
        <fullName evidence="10">Acid protease</fullName>
    </submittedName>
</protein>
<dbReference type="PANTHER" id="PTHR47966">
    <property type="entry name" value="BETA-SITE APP-CLEAVING ENZYME, ISOFORM A-RELATED"/>
    <property type="match status" value="1"/>
</dbReference>
<gene>
    <name evidence="10" type="ORF">OE88DRAFT_545835</name>
</gene>
<dbReference type="GO" id="GO:0004190">
    <property type="term" value="F:aspartic-type endopeptidase activity"/>
    <property type="evidence" value="ECO:0007669"/>
    <property type="project" value="UniProtKB-KW"/>
</dbReference>
<dbReference type="CDD" id="cd05471">
    <property type="entry name" value="pepsin_like"/>
    <property type="match status" value="1"/>
</dbReference>
<evidence type="ECO:0000256" key="7">
    <source>
        <dbReference type="RuleBase" id="RU000454"/>
    </source>
</evidence>
<keyword evidence="2 7" id="KW-0645">Protease</keyword>
<keyword evidence="4 7" id="KW-0378">Hydrolase</keyword>
<dbReference type="AlphaFoldDB" id="A0A5C3MTJ2"/>
<dbReference type="FunFam" id="2.40.70.10:FF:000115">
    <property type="entry name" value="Lysosomal aspartic protease"/>
    <property type="match status" value="1"/>
</dbReference>
<dbReference type="Pfam" id="PF00026">
    <property type="entry name" value="Asp"/>
    <property type="match status" value="1"/>
</dbReference>
<feature type="active site" evidence="5">
    <location>
        <position position="308"/>
    </location>
</feature>
<dbReference type="SUPFAM" id="SSF50630">
    <property type="entry name" value="Acid proteases"/>
    <property type="match status" value="1"/>
</dbReference>
<keyword evidence="11" id="KW-1185">Reference proteome</keyword>
<evidence type="ECO:0000256" key="6">
    <source>
        <dbReference type="PIRSR" id="PIRSR601461-2"/>
    </source>
</evidence>